<organism evidence="1 2">
    <name type="scientific">Iningainema tapete BLCC-T55</name>
    <dbReference type="NCBI Taxonomy" id="2748662"/>
    <lineage>
        <taxon>Bacteria</taxon>
        <taxon>Bacillati</taxon>
        <taxon>Cyanobacteriota</taxon>
        <taxon>Cyanophyceae</taxon>
        <taxon>Nostocales</taxon>
        <taxon>Scytonemataceae</taxon>
        <taxon>Iningainema tapete</taxon>
    </lineage>
</organism>
<evidence type="ECO:0000313" key="1">
    <source>
        <dbReference type="EMBL" id="MBD2772014.1"/>
    </source>
</evidence>
<proteinExistence type="predicted"/>
<accession>A0A8J6XBX9</accession>
<dbReference type="RefSeq" id="WP_190826306.1">
    <property type="nucleotide sequence ID" value="NZ_CAWPPI010000034.1"/>
</dbReference>
<evidence type="ECO:0000313" key="2">
    <source>
        <dbReference type="Proteomes" id="UP000629098"/>
    </source>
</evidence>
<keyword evidence="2" id="KW-1185">Reference proteome</keyword>
<dbReference type="Proteomes" id="UP000629098">
    <property type="component" value="Unassembled WGS sequence"/>
</dbReference>
<gene>
    <name evidence="1" type="ORF">ICL16_07905</name>
</gene>
<name>A0A8J6XBX9_9CYAN</name>
<comment type="caution">
    <text evidence="1">The sequence shown here is derived from an EMBL/GenBank/DDBJ whole genome shotgun (WGS) entry which is preliminary data.</text>
</comment>
<dbReference type="AlphaFoldDB" id="A0A8J6XBX9"/>
<protein>
    <submittedName>
        <fullName evidence="1">Uncharacterized protein</fullName>
    </submittedName>
</protein>
<dbReference type="EMBL" id="JACXAE010000034">
    <property type="protein sequence ID" value="MBD2772014.1"/>
    <property type="molecule type" value="Genomic_DNA"/>
</dbReference>
<reference evidence="1" key="1">
    <citation type="submission" date="2020-09" db="EMBL/GenBank/DDBJ databases">
        <title>Iningainema tapete sp. nov. (Scytonemataceae, Cyanobacteria) from greenhouses in central Florida (USA) produces two types of nodularin with biosynthetic potential for microcystin-LR and anabaenopeptins.</title>
        <authorList>
            <person name="Berthold D.E."/>
            <person name="Lefler F.W."/>
            <person name="Huang I.-S."/>
            <person name="Abdulla H."/>
            <person name="Zimba P.V."/>
            <person name="Laughinghouse H.D. IV."/>
        </authorList>
    </citation>
    <scope>NUCLEOTIDE SEQUENCE</scope>
    <source>
        <strain evidence="1">BLCCT55</strain>
    </source>
</reference>
<sequence>MYIELLADSSQSPSKFQILHAPTYLLLETNLKLGDFVEYGRIDYIINYATNQGYEIKILYRENQTDKKYPLPAISDELTDLMIDYPSDLKMRTNGMVFEQRAYLMAKVHHEVCQNIESEKLLKEAEYWLVNYAREVIATQCEYLPDILSKLDHSTIRSMALDTLMVWQPNWKKAISQYAGERFEAGNNEFEIINYYYDCNKKGREGVMVLCRVTKTLDKYSEFPIFPLNQNCTLGTYQVENALNQRLA</sequence>